<sequence>MRRFLAALASLVVVLAVLQPGRALAGPAADLQVVQVTAVTANGNFMSYYERPFGAKASVTHDLPIKRVQARLYKAGTNDLVSTSDKLTARSVDDRRAVYTTDELWDPPVGDYEIVVTAWDEGGDQHEGRSGLVRKRLPTQLAEVTQDRTKVDDEHDTVTITGRLVHLDAGGEAQPLVGVRVYEYNGGVGLSAQTDADGRFSLVWRTTETGQLRLTSDPTGPYAPATMKTISVTRPRYATRITVSDTPAQRVGDRVVLTGLLERQDDTGWRGLANAQVAINFLQMAGMVTSRRVMTVETRADGRFTAEVAALGAGWWQANFGPAGDYEAAYANTDRRNLLYTTVINGFDAGPEPIMAGSKMTARGQVLRSGATGPQAVVAGAPIALQFSPDGKTWRDVVQSTSGPHGWFTFTLSASASTDGQWRAVYRGGGSGNASPYTDDAPSVSPADYVKVRFYTRIASFNASPEPVRKGRTLAVQGRLERLVGTWKPGSGATVDVYFKAKDSARWARVAVVKTGASGWFLWKFKASKDGTWLATYAGSSTYRGASSVGDYVDVR</sequence>
<accession>A0A939PHK5</accession>
<organism evidence="2 3">
    <name type="scientific">Actinomadura barringtoniae</name>
    <dbReference type="NCBI Taxonomy" id="1427535"/>
    <lineage>
        <taxon>Bacteria</taxon>
        <taxon>Bacillati</taxon>
        <taxon>Actinomycetota</taxon>
        <taxon>Actinomycetes</taxon>
        <taxon>Streptosporangiales</taxon>
        <taxon>Thermomonosporaceae</taxon>
        <taxon>Actinomadura</taxon>
    </lineage>
</organism>
<keyword evidence="3" id="KW-1185">Reference proteome</keyword>
<name>A0A939PHK5_9ACTN</name>
<dbReference type="RefSeq" id="WP_208257186.1">
    <property type="nucleotide sequence ID" value="NZ_JAGEOJ010000007.1"/>
</dbReference>
<dbReference type="AlphaFoldDB" id="A0A939PHK5"/>
<gene>
    <name evidence="2" type="ORF">J4573_19670</name>
</gene>
<dbReference type="Proteomes" id="UP000669179">
    <property type="component" value="Unassembled WGS sequence"/>
</dbReference>
<reference evidence="2" key="1">
    <citation type="submission" date="2021-03" db="EMBL/GenBank/DDBJ databases">
        <authorList>
            <person name="Kanchanasin P."/>
            <person name="Saeng-In P."/>
            <person name="Phongsopitanun W."/>
            <person name="Yuki M."/>
            <person name="Kudo T."/>
            <person name="Ohkuma M."/>
            <person name="Tanasupawat S."/>
        </authorList>
    </citation>
    <scope>NUCLEOTIDE SEQUENCE</scope>
    <source>
        <strain evidence="2">GKU 128</strain>
    </source>
</reference>
<comment type="caution">
    <text evidence="2">The sequence shown here is derived from an EMBL/GenBank/DDBJ whole genome shotgun (WGS) entry which is preliminary data.</text>
</comment>
<evidence type="ECO:0008006" key="4">
    <source>
        <dbReference type="Google" id="ProtNLM"/>
    </source>
</evidence>
<proteinExistence type="predicted"/>
<protein>
    <recommendedName>
        <fullName evidence="4">Carboxypeptidase regulatory-like domain-containing protein</fullName>
    </recommendedName>
</protein>
<evidence type="ECO:0000313" key="2">
    <source>
        <dbReference type="EMBL" id="MBO2449329.1"/>
    </source>
</evidence>
<evidence type="ECO:0000256" key="1">
    <source>
        <dbReference type="SAM" id="SignalP"/>
    </source>
</evidence>
<evidence type="ECO:0000313" key="3">
    <source>
        <dbReference type="Proteomes" id="UP000669179"/>
    </source>
</evidence>
<keyword evidence="1" id="KW-0732">Signal</keyword>
<dbReference type="EMBL" id="JAGEOJ010000007">
    <property type="protein sequence ID" value="MBO2449329.1"/>
    <property type="molecule type" value="Genomic_DNA"/>
</dbReference>
<feature type="signal peptide" evidence="1">
    <location>
        <begin position="1"/>
        <end position="25"/>
    </location>
</feature>
<feature type="chain" id="PRO_5038072726" description="Carboxypeptidase regulatory-like domain-containing protein" evidence="1">
    <location>
        <begin position="26"/>
        <end position="556"/>
    </location>
</feature>